<proteinExistence type="inferred from homology"/>
<evidence type="ECO:0000256" key="7">
    <source>
        <dbReference type="SAM" id="SignalP"/>
    </source>
</evidence>
<dbReference type="GO" id="GO:0007218">
    <property type="term" value="P:neuropeptide signaling pathway"/>
    <property type="evidence" value="ECO:0007669"/>
    <property type="project" value="UniProtKB-KW"/>
</dbReference>
<evidence type="ECO:0000256" key="3">
    <source>
        <dbReference type="ARBA" id="ARBA00022525"/>
    </source>
</evidence>
<dbReference type="PANTHER" id="PTHR20986">
    <property type="entry name" value="FMRFAMIDE-RELATED PEPTIDES"/>
    <property type="match status" value="1"/>
</dbReference>
<dbReference type="InterPro" id="IPR002544">
    <property type="entry name" value="FMRFamid-related_peptide-like"/>
</dbReference>
<evidence type="ECO:0000313" key="8">
    <source>
        <dbReference type="Proteomes" id="UP000694843"/>
    </source>
</evidence>
<keyword evidence="8" id="KW-1185">Reference proteome</keyword>
<name>A0A8B7P6D1_HYAAZ</name>
<feature type="region of interest" description="Disordered" evidence="6">
    <location>
        <begin position="128"/>
        <end position="166"/>
    </location>
</feature>
<dbReference type="KEGG" id="hazt:108677027"/>
<evidence type="ECO:0000256" key="1">
    <source>
        <dbReference type="ARBA" id="ARBA00004613"/>
    </source>
</evidence>
<dbReference type="Proteomes" id="UP000694843">
    <property type="component" value="Unplaced"/>
</dbReference>
<evidence type="ECO:0000256" key="4">
    <source>
        <dbReference type="ARBA" id="ARBA00022815"/>
    </source>
</evidence>
<dbReference type="InterPro" id="IPR051041">
    <property type="entry name" value="FMRFamide-related_np"/>
</dbReference>
<keyword evidence="3" id="KW-0964">Secreted</keyword>
<feature type="chain" id="PRO_5034527437" evidence="7">
    <location>
        <begin position="24"/>
        <end position="288"/>
    </location>
</feature>
<comment type="subcellular location">
    <subcellularLocation>
        <location evidence="1">Secreted</location>
    </subcellularLocation>
</comment>
<dbReference type="Pfam" id="PF01581">
    <property type="entry name" value="FARP"/>
    <property type="match status" value="5"/>
</dbReference>
<feature type="signal peptide" evidence="7">
    <location>
        <begin position="1"/>
        <end position="23"/>
    </location>
</feature>
<keyword evidence="4" id="KW-0027">Amidation</keyword>
<keyword evidence="5" id="KW-0527">Neuropeptide</keyword>
<accession>A0A8B7P6D1</accession>
<protein>
    <submittedName>
        <fullName evidence="9">Uncharacterized protein LOC108677027</fullName>
    </submittedName>
</protein>
<sequence length="288" mass="32645">MTGSVRQLLWMVGVATLALVVMATLASSAPSPDFGSTETDMPKRTHKNFLRFGRNQIVDDVYDNLVTLPHFELHPLPSSKRNNADRNFIRYGRGDLRNRNFIRFGRGGSVHPSSHLPNPHAAHVVTQHHDEFPHSEGEGKPQSRSKRSLGEGGNLSTHEEREHLGERGKRALPNLMALVNNHDISAPLNWLPDTDDMAGFRYDDSSEFEEDHDEDDLMALQEIQKRQFPLNFVRYGREPSDWNFIRFGKRGDGSDEEFGIGGDLASPLSEFDSIANARNRNFIRFGRR</sequence>
<evidence type="ECO:0000256" key="2">
    <source>
        <dbReference type="ARBA" id="ARBA00006356"/>
    </source>
</evidence>
<evidence type="ECO:0000256" key="6">
    <source>
        <dbReference type="SAM" id="MobiDB-lite"/>
    </source>
</evidence>
<dbReference type="PANTHER" id="PTHR20986:SF24">
    <property type="entry name" value="FMRFAMIDE-LIKE NEUROPEPTIDES 1"/>
    <property type="match status" value="1"/>
</dbReference>
<evidence type="ECO:0000313" key="9">
    <source>
        <dbReference type="RefSeq" id="XP_018020666.1"/>
    </source>
</evidence>
<feature type="compositionally biased region" description="Basic and acidic residues" evidence="6">
    <location>
        <begin position="128"/>
        <end position="141"/>
    </location>
</feature>
<organism evidence="8 9">
    <name type="scientific">Hyalella azteca</name>
    <name type="common">Amphipod</name>
    <dbReference type="NCBI Taxonomy" id="294128"/>
    <lineage>
        <taxon>Eukaryota</taxon>
        <taxon>Metazoa</taxon>
        <taxon>Ecdysozoa</taxon>
        <taxon>Arthropoda</taxon>
        <taxon>Crustacea</taxon>
        <taxon>Multicrustacea</taxon>
        <taxon>Malacostraca</taxon>
        <taxon>Eumalacostraca</taxon>
        <taxon>Peracarida</taxon>
        <taxon>Amphipoda</taxon>
        <taxon>Senticaudata</taxon>
        <taxon>Talitrida</taxon>
        <taxon>Talitroidea</taxon>
        <taxon>Hyalellidae</taxon>
        <taxon>Hyalella</taxon>
    </lineage>
</organism>
<keyword evidence="7" id="KW-0732">Signal</keyword>
<evidence type="ECO:0000256" key="5">
    <source>
        <dbReference type="ARBA" id="ARBA00023320"/>
    </source>
</evidence>
<dbReference type="GeneID" id="108677027"/>
<gene>
    <name evidence="9" type="primary">LOC108677027</name>
</gene>
<feature type="compositionally biased region" description="Basic and acidic residues" evidence="6">
    <location>
        <begin position="157"/>
        <end position="166"/>
    </location>
</feature>
<comment type="similarity">
    <text evidence="2">Belongs to the FARP (FMRFamide related peptide) family.</text>
</comment>
<dbReference type="GO" id="GO:0005576">
    <property type="term" value="C:extracellular region"/>
    <property type="evidence" value="ECO:0007669"/>
    <property type="project" value="UniProtKB-SubCell"/>
</dbReference>
<reference evidence="9" key="1">
    <citation type="submission" date="2025-08" db="UniProtKB">
        <authorList>
            <consortium name="RefSeq"/>
        </authorList>
    </citation>
    <scope>IDENTIFICATION</scope>
</reference>
<dbReference type="RefSeq" id="XP_018020666.1">
    <property type="nucleotide sequence ID" value="XM_018165177.2"/>
</dbReference>
<dbReference type="AlphaFoldDB" id="A0A8B7P6D1"/>